<reference evidence="2" key="2">
    <citation type="submission" date="2015-06" db="UniProtKB">
        <authorList>
            <consortium name="EnsemblPlants"/>
        </authorList>
    </citation>
    <scope>IDENTIFICATION</scope>
    <source>
        <strain evidence="2">DM1-3 516 R44</strain>
    </source>
</reference>
<dbReference type="Proteomes" id="UP000011115">
    <property type="component" value="Unassembled WGS sequence"/>
</dbReference>
<dbReference type="Gramene" id="PGSC0003DMT400092278">
    <property type="protein sequence ID" value="PGSC0003DMT400092278"/>
    <property type="gene ID" value="PGSC0003DMG400041849"/>
</dbReference>
<keyword evidence="3" id="KW-1185">Reference proteome</keyword>
<sequence>MVVKECRTTMLIKDMDFSHLRAHAQQIEEEKLKERSWETKMATTGDGDFSYSRSDGHGRSMFRQRFSGQGPSNYPPIFNKDRVSNPKSQGENGGGSSLSTTV</sequence>
<dbReference type="PaxDb" id="4113-PGSC0003DMT400092278"/>
<dbReference type="InParanoid" id="M1DPG7"/>
<reference evidence="3" key="1">
    <citation type="journal article" date="2011" name="Nature">
        <title>Genome sequence and analysis of the tuber crop potato.</title>
        <authorList>
            <consortium name="The Potato Genome Sequencing Consortium"/>
        </authorList>
    </citation>
    <scope>NUCLEOTIDE SEQUENCE [LARGE SCALE GENOMIC DNA]</scope>
    <source>
        <strain evidence="3">cv. DM1-3 516 R44</strain>
    </source>
</reference>
<dbReference type="HOGENOM" id="CLU_043741_4_0_1"/>
<accession>M1DPG7</accession>
<dbReference type="AlphaFoldDB" id="M1DPG7"/>
<evidence type="ECO:0000313" key="2">
    <source>
        <dbReference type="EnsemblPlants" id="PGSC0003DMT400092278"/>
    </source>
</evidence>
<evidence type="ECO:0000256" key="1">
    <source>
        <dbReference type="SAM" id="MobiDB-lite"/>
    </source>
</evidence>
<protein>
    <submittedName>
        <fullName evidence="2">Uncharacterized protein</fullName>
    </submittedName>
</protein>
<name>M1DPG7_SOLTU</name>
<proteinExistence type="predicted"/>
<organism evidence="2 3">
    <name type="scientific">Solanum tuberosum</name>
    <name type="common">Potato</name>
    <dbReference type="NCBI Taxonomy" id="4113"/>
    <lineage>
        <taxon>Eukaryota</taxon>
        <taxon>Viridiplantae</taxon>
        <taxon>Streptophyta</taxon>
        <taxon>Embryophyta</taxon>
        <taxon>Tracheophyta</taxon>
        <taxon>Spermatophyta</taxon>
        <taxon>Magnoliopsida</taxon>
        <taxon>eudicotyledons</taxon>
        <taxon>Gunneridae</taxon>
        <taxon>Pentapetalae</taxon>
        <taxon>asterids</taxon>
        <taxon>lamiids</taxon>
        <taxon>Solanales</taxon>
        <taxon>Solanaceae</taxon>
        <taxon>Solanoideae</taxon>
        <taxon>Solaneae</taxon>
        <taxon>Solanum</taxon>
    </lineage>
</organism>
<dbReference type="EnsemblPlants" id="PGSC0003DMT400092278">
    <property type="protein sequence ID" value="PGSC0003DMT400092278"/>
    <property type="gene ID" value="PGSC0003DMG400041849"/>
</dbReference>
<feature type="region of interest" description="Disordered" evidence="1">
    <location>
        <begin position="34"/>
        <end position="102"/>
    </location>
</feature>
<evidence type="ECO:0000313" key="3">
    <source>
        <dbReference type="Proteomes" id="UP000011115"/>
    </source>
</evidence>